<dbReference type="InterPro" id="IPR007893">
    <property type="entry name" value="Spore_coat_U/FanG"/>
</dbReference>
<feature type="signal peptide" evidence="1">
    <location>
        <begin position="1"/>
        <end position="37"/>
    </location>
</feature>
<dbReference type="AlphaFoldDB" id="A0A443L998"/>
<reference evidence="3 4" key="1">
    <citation type="submission" date="2019-01" db="EMBL/GenBank/DDBJ databases">
        <title>Sinorhodobacter populi sp. nov. isolated from the symptomatic bark tissue of Populus euramericana canker.</title>
        <authorList>
            <person name="Xu G."/>
        </authorList>
    </citation>
    <scope>NUCLEOTIDE SEQUENCE [LARGE SCALE GENOMIC DNA]</scope>
    <source>
        <strain evidence="3 4">CCTCC AB2012026</strain>
    </source>
</reference>
<dbReference type="RefSeq" id="WP_128151126.1">
    <property type="nucleotide sequence ID" value="NZ_SAVB01000023.1"/>
</dbReference>
<dbReference type="PANTHER" id="PTHR37089:SF4">
    <property type="entry name" value="EXPORTED PROTEIN"/>
    <property type="match status" value="1"/>
</dbReference>
<dbReference type="InterPro" id="IPR053167">
    <property type="entry name" value="Spore_coat_component"/>
</dbReference>
<dbReference type="Pfam" id="PF05229">
    <property type="entry name" value="SCPU"/>
    <property type="match status" value="1"/>
</dbReference>
<evidence type="ECO:0000259" key="2">
    <source>
        <dbReference type="Pfam" id="PF05229"/>
    </source>
</evidence>
<evidence type="ECO:0000313" key="3">
    <source>
        <dbReference type="EMBL" id="RWR45736.1"/>
    </source>
</evidence>
<dbReference type="OrthoDB" id="7478692at2"/>
<dbReference type="PANTHER" id="PTHR37089">
    <property type="entry name" value="PROTEIN U-RELATED"/>
    <property type="match status" value="1"/>
</dbReference>
<keyword evidence="1" id="KW-0732">Signal</keyword>
<feature type="chain" id="PRO_5019473592" evidence="1">
    <location>
        <begin position="38"/>
        <end position="177"/>
    </location>
</feature>
<dbReference type="EMBL" id="SAVB01000023">
    <property type="protein sequence ID" value="RWR45736.1"/>
    <property type="molecule type" value="Genomic_DNA"/>
</dbReference>
<sequence length="177" mass="17578">MKPLEQVLPGVAALAGALPRTTVVVAGLLAAATGASAATVTDSFGVTITIQSDCQITATNTLDFGTTGVLTAAVDTTSTLDVVCTPSTAYDIGLSAGGGSGATTTTRKMTGGGATIDYQMFSDSAHTTNWGDTVATDTVSSTGTGSTQSFTIYGRVPAQATPATGTYTDTVTVTVTF</sequence>
<dbReference type="Proteomes" id="UP000286594">
    <property type="component" value="Unassembled WGS sequence"/>
</dbReference>
<protein>
    <submittedName>
        <fullName evidence="3">Spore coat U domain-containing protein</fullName>
    </submittedName>
</protein>
<dbReference type="SMART" id="SM00972">
    <property type="entry name" value="SCPU"/>
    <property type="match status" value="1"/>
</dbReference>
<gene>
    <name evidence="3" type="ORF">EOW65_15985</name>
</gene>
<keyword evidence="4" id="KW-1185">Reference proteome</keyword>
<comment type="caution">
    <text evidence="3">The sequence shown here is derived from an EMBL/GenBank/DDBJ whole genome shotgun (WGS) entry which is preliminary data.</text>
</comment>
<accession>A0A443L998</accession>
<feature type="domain" description="Spore coat protein U/FanG" evidence="2">
    <location>
        <begin position="41"/>
        <end position="174"/>
    </location>
</feature>
<organism evidence="3 4">
    <name type="scientific">Paenirhodobacter ferrireducens</name>
    <dbReference type="NCBI Taxonomy" id="1215032"/>
    <lineage>
        <taxon>Bacteria</taxon>
        <taxon>Pseudomonadati</taxon>
        <taxon>Pseudomonadota</taxon>
        <taxon>Alphaproteobacteria</taxon>
        <taxon>Rhodobacterales</taxon>
        <taxon>Rhodobacter group</taxon>
        <taxon>Paenirhodobacter</taxon>
    </lineage>
</organism>
<proteinExistence type="predicted"/>
<evidence type="ECO:0000313" key="4">
    <source>
        <dbReference type="Proteomes" id="UP000286594"/>
    </source>
</evidence>
<name>A0A443L998_9RHOB</name>
<evidence type="ECO:0000256" key="1">
    <source>
        <dbReference type="SAM" id="SignalP"/>
    </source>
</evidence>